<dbReference type="AlphaFoldDB" id="A0A2S8A8W5"/>
<keyword evidence="4" id="KW-1185">Reference proteome</keyword>
<dbReference type="InterPro" id="IPR020476">
    <property type="entry name" value="Nudix_hydrolase"/>
</dbReference>
<dbReference type="PANTHER" id="PTHR43736">
    <property type="entry name" value="ADP-RIBOSE PYROPHOSPHATASE"/>
    <property type="match status" value="1"/>
</dbReference>
<dbReference type="CDD" id="cd03673">
    <property type="entry name" value="NUDIX_Ap6A_hydrolase"/>
    <property type="match status" value="1"/>
</dbReference>
<dbReference type="Pfam" id="PF00293">
    <property type="entry name" value="NUDIX"/>
    <property type="match status" value="1"/>
</dbReference>
<dbReference type="GO" id="GO:0016787">
    <property type="term" value="F:hydrolase activity"/>
    <property type="evidence" value="ECO:0007669"/>
    <property type="project" value="UniProtKB-KW"/>
</dbReference>
<organism evidence="3 4">
    <name type="scientific">Apibacter adventoris</name>
    <dbReference type="NCBI Taxonomy" id="1679466"/>
    <lineage>
        <taxon>Bacteria</taxon>
        <taxon>Pseudomonadati</taxon>
        <taxon>Bacteroidota</taxon>
        <taxon>Flavobacteriia</taxon>
        <taxon>Flavobacteriales</taxon>
        <taxon>Weeksellaceae</taxon>
        <taxon>Apibacter</taxon>
    </lineage>
</organism>
<evidence type="ECO:0000259" key="2">
    <source>
        <dbReference type="PROSITE" id="PS51462"/>
    </source>
</evidence>
<evidence type="ECO:0000256" key="1">
    <source>
        <dbReference type="ARBA" id="ARBA00022801"/>
    </source>
</evidence>
<sequence>MYKIFVNEKSLTISEYEIKGYVNIPYETENTFAMAFDMLFHTQKKAINIFYFDEEFLWKKFQEFATPVYAAGGVVENNKHEYLFIKRNGKWDLPKGHVEKGETYEQTALREVEEECAIDNLSLKNPLCTTYHVYFDKKYYLKVVYWFTMFSDSTHMIPQKEENIEVVDWFSVEQIPDLMNNTYENIKHMVNEYILNKG</sequence>
<evidence type="ECO:0000313" key="3">
    <source>
        <dbReference type="EMBL" id="PQL90960.1"/>
    </source>
</evidence>
<gene>
    <name evidence="3" type="ORF">C4S77_08850</name>
</gene>
<reference evidence="3 4" key="1">
    <citation type="submission" date="2018-02" db="EMBL/GenBank/DDBJ databases">
        <title>Genome sequences of Apibacter spp., gut symbionts of Asian honey bees.</title>
        <authorList>
            <person name="Kwong W.K."/>
            <person name="Steele M.I."/>
            <person name="Moran N.A."/>
        </authorList>
    </citation>
    <scope>NUCLEOTIDE SEQUENCE [LARGE SCALE GENOMIC DNA]</scope>
    <source>
        <strain evidence="4">wkB301</strain>
    </source>
</reference>
<dbReference type="InterPro" id="IPR015797">
    <property type="entry name" value="NUDIX_hydrolase-like_dom_sf"/>
</dbReference>
<name>A0A2S8A8W5_9FLAO</name>
<keyword evidence="1 3" id="KW-0378">Hydrolase</keyword>
<dbReference type="Gene3D" id="3.90.79.10">
    <property type="entry name" value="Nucleoside Triphosphate Pyrophosphohydrolase"/>
    <property type="match status" value="1"/>
</dbReference>
<dbReference type="Proteomes" id="UP000238042">
    <property type="component" value="Unassembled WGS sequence"/>
</dbReference>
<dbReference type="InterPro" id="IPR000086">
    <property type="entry name" value="NUDIX_hydrolase_dom"/>
</dbReference>
<dbReference type="PRINTS" id="PR00502">
    <property type="entry name" value="NUDIXFAMILY"/>
</dbReference>
<proteinExistence type="predicted"/>
<protein>
    <submittedName>
        <fullName evidence="3">NUDIX hydrolase</fullName>
    </submittedName>
</protein>
<comment type="caution">
    <text evidence="3">The sequence shown here is derived from an EMBL/GenBank/DDBJ whole genome shotgun (WGS) entry which is preliminary data.</text>
</comment>
<feature type="domain" description="Nudix hydrolase" evidence="2">
    <location>
        <begin position="66"/>
        <end position="193"/>
    </location>
</feature>
<dbReference type="OrthoDB" id="9816289at2"/>
<dbReference type="EMBL" id="PSZM01000043">
    <property type="protein sequence ID" value="PQL90960.1"/>
    <property type="molecule type" value="Genomic_DNA"/>
</dbReference>
<evidence type="ECO:0000313" key="4">
    <source>
        <dbReference type="Proteomes" id="UP000238042"/>
    </source>
</evidence>
<dbReference type="PROSITE" id="PS51462">
    <property type="entry name" value="NUDIX"/>
    <property type="match status" value="1"/>
</dbReference>
<dbReference type="PANTHER" id="PTHR43736:SF1">
    <property type="entry name" value="DIHYDRONEOPTERIN TRIPHOSPHATE DIPHOSPHATASE"/>
    <property type="match status" value="1"/>
</dbReference>
<dbReference type="RefSeq" id="WP_105247237.1">
    <property type="nucleotide sequence ID" value="NZ_PSZM01000043.1"/>
</dbReference>
<accession>A0A2S8A8W5</accession>
<dbReference type="SUPFAM" id="SSF55811">
    <property type="entry name" value="Nudix"/>
    <property type="match status" value="1"/>
</dbReference>